<organism evidence="1 2">
    <name type="scientific">Protopolystoma xenopodis</name>
    <dbReference type="NCBI Taxonomy" id="117903"/>
    <lineage>
        <taxon>Eukaryota</taxon>
        <taxon>Metazoa</taxon>
        <taxon>Spiralia</taxon>
        <taxon>Lophotrochozoa</taxon>
        <taxon>Platyhelminthes</taxon>
        <taxon>Monogenea</taxon>
        <taxon>Polyopisthocotylea</taxon>
        <taxon>Polystomatidea</taxon>
        <taxon>Polystomatidae</taxon>
        <taxon>Protopolystoma</taxon>
    </lineage>
</organism>
<sequence>MLSCSRRPSHELPRSWPLATGIRNKMFLKPSKQYTLRSCPLSARHFLLSTPLASNTYLNFPPLLLFLPPPLQLETIRPVRASLLSHASFTPEPVSSRRGRLCPRPAALEAGARYRIARTKPTRSQDRLHLPPLQTSTTWLLRLDGPLFMRGQQTGNLM</sequence>
<dbReference type="Proteomes" id="UP000784294">
    <property type="component" value="Unassembled WGS sequence"/>
</dbReference>
<keyword evidence="2" id="KW-1185">Reference proteome</keyword>
<accession>A0A448XDW9</accession>
<proteinExistence type="predicted"/>
<comment type="caution">
    <text evidence="1">The sequence shown here is derived from an EMBL/GenBank/DDBJ whole genome shotgun (WGS) entry which is preliminary data.</text>
</comment>
<evidence type="ECO:0000313" key="2">
    <source>
        <dbReference type="Proteomes" id="UP000784294"/>
    </source>
</evidence>
<protein>
    <submittedName>
        <fullName evidence="1">Uncharacterized protein</fullName>
    </submittedName>
</protein>
<dbReference type="AlphaFoldDB" id="A0A448XDW9"/>
<name>A0A448XDW9_9PLAT</name>
<reference evidence="1" key="1">
    <citation type="submission" date="2018-11" db="EMBL/GenBank/DDBJ databases">
        <authorList>
            <consortium name="Pathogen Informatics"/>
        </authorList>
    </citation>
    <scope>NUCLEOTIDE SEQUENCE</scope>
</reference>
<evidence type="ECO:0000313" key="1">
    <source>
        <dbReference type="EMBL" id="VEL34528.1"/>
    </source>
</evidence>
<gene>
    <name evidence="1" type="ORF">PXEA_LOCUS27968</name>
</gene>
<dbReference type="EMBL" id="CAAALY010247852">
    <property type="protein sequence ID" value="VEL34528.1"/>
    <property type="molecule type" value="Genomic_DNA"/>
</dbReference>